<protein>
    <submittedName>
        <fullName evidence="1">Uncharacterized protein</fullName>
    </submittedName>
</protein>
<evidence type="ECO:0000313" key="2">
    <source>
        <dbReference type="Proteomes" id="UP000189761"/>
    </source>
</evidence>
<dbReference type="EMBL" id="MTLA01000364">
    <property type="protein sequence ID" value="OOP66136.1"/>
    <property type="molecule type" value="Genomic_DNA"/>
</dbReference>
<dbReference type="RefSeq" id="WP_058004347.1">
    <property type="nucleotide sequence ID" value="NZ_BOQX01000006.1"/>
</dbReference>
<dbReference type="GeneID" id="79869102"/>
<evidence type="ECO:0000313" key="1">
    <source>
        <dbReference type="EMBL" id="OOP66136.1"/>
    </source>
</evidence>
<accession>A0A8E2I9Z3</accession>
<sequence>MKRLTALVLKFGATLIALFIVLGLIYGMSFQSIVLLTAVIGVVSYIIGDLLILPRSNNIVATATDFGLAFLLIWSIVSFGNVDNNYRALFFASLLGAFAISICESLFHIYMYRNFYQDEPKSKRRISVMNYAMESSEEIAPPNKKSKK</sequence>
<gene>
    <name evidence="1" type="ORF">BWZ43_22570</name>
</gene>
<reference evidence="1 2" key="1">
    <citation type="submission" date="2017-01" db="EMBL/GenBank/DDBJ databases">
        <title>Draft genome sequence of Bacillus oleronius.</title>
        <authorList>
            <person name="Allam M."/>
        </authorList>
    </citation>
    <scope>NUCLEOTIDE SEQUENCE [LARGE SCALE GENOMIC DNA]</scope>
    <source>
        <strain evidence="1 2">DSM 9356</strain>
    </source>
</reference>
<dbReference type="Proteomes" id="UP000189761">
    <property type="component" value="Unassembled WGS sequence"/>
</dbReference>
<dbReference type="Pfam" id="PF10710">
    <property type="entry name" value="DUF2512"/>
    <property type="match status" value="1"/>
</dbReference>
<proteinExistence type="predicted"/>
<comment type="caution">
    <text evidence="1">The sequence shown here is derived from an EMBL/GenBank/DDBJ whole genome shotgun (WGS) entry which is preliminary data.</text>
</comment>
<name>A0A8E2I9Z3_9BACI</name>
<dbReference type="InterPro" id="IPR019649">
    <property type="entry name" value="DUF2512"/>
</dbReference>
<keyword evidence="2" id="KW-1185">Reference proteome</keyword>
<dbReference type="AlphaFoldDB" id="A0A8E2I9Z3"/>
<organism evidence="1 2">
    <name type="scientific">Heyndrickxia oleronia</name>
    <dbReference type="NCBI Taxonomy" id="38875"/>
    <lineage>
        <taxon>Bacteria</taxon>
        <taxon>Bacillati</taxon>
        <taxon>Bacillota</taxon>
        <taxon>Bacilli</taxon>
        <taxon>Bacillales</taxon>
        <taxon>Bacillaceae</taxon>
        <taxon>Heyndrickxia</taxon>
    </lineage>
</organism>